<gene>
    <name evidence="1" type="ORF">V5O48_018438</name>
</gene>
<protein>
    <submittedName>
        <fullName evidence="1">Uncharacterized protein</fullName>
    </submittedName>
</protein>
<organism evidence="1 2">
    <name type="scientific">Marasmius crinis-equi</name>
    <dbReference type="NCBI Taxonomy" id="585013"/>
    <lineage>
        <taxon>Eukaryota</taxon>
        <taxon>Fungi</taxon>
        <taxon>Dikarya</taxon>
        <taxon>Basidiomycota</taxon>
        <taxon>Agaricomycotina</taxon>
        <taxon>Agaricomycetes</taxon>
        <taxon>Agaricomycetidae</taxon>
        <taxon>Agaricales</taxon>
        <taxon>Marasmiineae</taxon>
        <taxon>Marasmiaceae</taxon>
        <taxon>Marasmius</taxon>
    </lineage>
</organism>
<evidence type="ECO:0000313" key="1">
    <source>
        <dbReference type="EMBL" id="KAL0563627.1"/>
    </source>
</evidence>
<proteinExistence type="predicted"/>
<dbReference type="Proteomes" id="UP001465976">
    <property type="component" value="Unassembled WGS sequence"/>
</dbReference>
<keyword evidence="2" id="KW-1185">Reference proteome</keyword>
<comment type="caution">
    <text evidence="1">The sequence shown here is derived from an EMBL/GenBank/DDBJ whole genome shotgun (WGS) entry which is preliminary data.</text>
</comment>
<reference evidence="1 2" key="1">
    <citation type="submission" date="2024-02" db="EMBL/GenBank/DDBJ databases">
        <title>A draft genome for the cacao thread blight pathogen Marasmius crinis-equi.</title>
        <authorList>
            <person name="Cohen S.P."/>
            <person name="Baruah I.K."/>
            <person name="Amoako-Attah I."/>
            <person name="Bukari Y."/>
            <person name="Meinhardt L.W."/>
            <person name="Bailey B.A."/>
        </authorList>
    </citation>
    <scope>NUCLEOTIDE SEQUENCE [LARGE SCALE GENOMIC DNA]</scope>
    <source>
        <strain evidence="1 2">GH-76</strain>
    </source>
</reference>
<accession>A0ABR3EL72</accession>
<evidence type="ECO:0000313" key="2">
    <source>
        <dbReference type="Proteomes" id="UP001465976"/>
    </source>
</evidence>
<name>A0ABR3EL72_9AGAR</name>
<dbReference type="EMBL" id="JBAHYK010003338">
    <property type="protein sequence ID" value="KAL0563627.1"/>
    <property type="molecule type" value="Genomic_DNA"/>
</dbReference>
<sequence>MAGGSGYSAIRALQSTCRDNRKMYMLGLFSVQRSGHRTKTVSPHSSFQEHPNAPVRTVLIPNNARATRIASIVQMLVQWLRLQAVQVPSDVEALLNMPADMSSERGRRLAAAVSRMNMLLEQRRRMRRVLYDMLGPYFTRDERGRRDVPSIFISPDAIVFV</sequence>